<comment type="subcellular location">
    <subcellularLocation>
        <location evidence="1">Cell membrane</location>
        <topology evidence="1">Multi-pass membrane protein</topology>
    </subcellularLocation>
</comment>
<sequence>MNKSDAKLSLPALTALVVGSMIGAGIFSLPATFGRATGGFGAIIAWCIAGGGMLTLALVFQALATRKPHLDSGIFIYAKEGFGNYLGFISALGFWAGTALATSLILC</sequence>
<feature type="transmembrane region" description="Helical" evidence="6">
    <location>
        <begin position="39"/>
        <end position="64"/>
    </location>
</feature>
<dbReference type="GO" id="GO:0005886">
    <property type="term" value="C:plasma membrane"/>
    <property type="evidence" value="ECO:0007669"/>
    <property type="project" value="UniProtKB-SubCell"/>
</dbReference>
<keyword evidence="3 6" id="KW-0812">Transmembrane</keyword>
<keyword evidence="4 6" id="KW-1133">Transmembrane helix</keyword>
<proteinExistence type="predicted"/>
<dbReference type="OrthoDB" id="8300504at2759"/>
<protein>
    <submittedName>
        <fullName evidence="7">Arginine/ornithine antiporter</fullName>
    </submittedName>
</protein>
<dbReference type="Gene3D" id="1.20.1740.10">
    <property type="entry name" value="Amino acid/polyamine transporter I"/>
    <property type="match status" value="1"/>
</dbReference>
<organism evidence="7 8">
    <name type="scientific">Nosema bombycis (strain CQ1 / CVCC 102059)</name>
    <name type="common">Microsporidian parasite</name>
    <name type="synonym">Pebrine of silkworm</name>
    <dbReference type="NCBI Taxonomy" id="578461"/>
    <lineage>
        <taxon>Eukaryota</taxon>
        <taxon>Fungi</taxon>
        <taxon>Fungi incertae sedis</taxon>
        <taxon>Microsporidia</taxon>
        <taxon>Nosematidae</taxon>
        <taxon>Nosema</taxon>
    </lineage>
</organism>
<evidence type="ECO:0000313" key="8">
    <source>
        <dbReference type="Proteomes" id="UP000016927"/>
    </source>
</evidence>
<dbReference type="Pfam" id="PF13520">
    <property type="entry name" value="AA_permease_2"/>
    <property type="match status" value="1"/>
</dbReference>
<dbReference type="PANTHER" id="PTHR42770:SF4">
    <property type="entry name" value="ARGININE_ORNITHINE ANTIPORTER-RELATED"/>
    <property type="match status" value="1"/>
</dbReference>
<evidence type="ECO:0000256" key="2">
    <source>
        <dbReference type="ARBA" id="ARBA00022475"/>
    </source>
</evidence>
<dbReference type="PANTHER" id="PTHR42770">
    <property type="entry name" value="AMINO ACID TRANSPORTER-RELATED"/>
    <property type="match status" value="1"/>
</dbReference>
<evidence type="ECO:0000313" key="7">
    <source>
        <dbReference type="EMBL" id="EOB12250.1"/>
    </source>
</evidence>
<name>R0MDU1_NOSB1</name>
<dbReference type="InterPro" id="IPR050367">
    <property type="entry name" value="APC_superfamily"/>
</dbReference>
<gene>
    <name evidence="7" type="primary">ARCD</name>
    <name evidence="7" type="ORF">NBO_488g0002</name>
</gene>
<dbReference type="GO" id="GO:0022857">
    <property type="term" value="F:transmembrane transporter activity"/>
    <property type="evidence" value="ECO:0007669"/>
    <property type="project" value="InterPro"/>
</dbReference>
<dbReference type="HOGENOM" id="CLU_154931_1_0_1"/>
<feature type="transmembrane region" description="Helical" evidence="6">
    <location>
        <begin position="12"/>
        <end position="33"/>
    </location>
</feature>
<dbReference type="EMBL" id="KB909396">
    <property type="protein sequence ID" value="EOB12250.1"/>
    <property type="molecule type" value="Genomic_DNA"/>
</dbReference>
<keyword evidence="2" id="KW-1003">Cell membrane</keyword>
<dbReference type="InterPro" id="IPR002293">
    <property type="entry name" value="AA/rel_permease1"/>
</dbReference>
<evidence type="ECO:0000256" key="6">
    <source>
        <dbReference type="SAM" id="Phobius"/>
    </source>
</evidence>
<reference evidence="7 8" key="1">
    <citation type="journal article" date="2013" name="BMC Genomics">
        <title>Comparative genomics of parasitic silkworm microsporidia reveal an association between genome expansion and host adaptation.</title>
        <authorList>
            <person name="Pan G."/>
            <person name="Xu J."/>
            <person name="Li T."/>
            <person name="Xia Q."/>
            <person name="Liu S.L."/>
            <person name="Zhang G."/>
            <person name="Li S."/>
            <person name="Li C."/>
            <person name="Liu H."/>
            <person name="Yang L."/>
            <person name="Liu T."/>
            <person name="Zhang X."/>
            <person name="Wu Z."/>
            <person name="Fan W."/>
            <person name="Dang X."/>
            <person name="Xiang H."/>
            <person name="Tao M."/>
            <person name="Li Y."/>
            <person name="Hu J."/>
            <person name="Li Z."/>
            <person name="Lin L."/>
            <person name="Luo J."/>
            <person name="Geng L."/>
            <person name="Wang L."/>
            <person name="Long M."/>
            <person name="Wan Y."/>
            <person name="He N."/>
            <person name="Zhang Z."/>
            <person name="Lu C."/>
            <person name="Keeling P.J."/>
            <person name="Wang J."/>
            <person name="Xiang Z."/>
            <person name="Zhou Z."/>
        </authorList>
    </citation>
    <scope>NUCLEOTIDE SEQUENCE [LARGE SCALE GENOMIC DNA]</scope>
    <source>
        <strain evidence="8">CQ1 / CVCC 102059</strain>
    </source>
</reference>
<accession>R0MDU1</accession>
<evidence type="ECO:0000256" key="3">
    <source>
        <dbReference type="ARBA" id="ARBA00022692"/>
    </source>
</evidence>
<dbReference type="AlphaFoldDB" id="R0MDU1"/>
<feature type="transmembrane region" description="Helical" evidence="6">
    <location>
        <begin position="85"/>
        <end position="106"/>
    </location>
</feature>
<evidence type="ECO:0000256" key="4">
    <source>
        <dbReference type="ARBA" id="ARBA00022989"/>
    </source>
</evidence>
<evidence type="ECO:0000256" key="1">
    <source>
        <dbReference type="ARBA" id="ARBA00004651"/>
    </source>
</evidence>
<dbReference type="Proteomes" id="UP000016927">
    <property type="component" value="Unassembled WGS sequence"/>
</dbReference>
<evidence type="ECO:0000256" key="5">
    <source>
        <dbReference type="ARBA" id="ARBA00023136"/>
    </source>
</evidence>
<dbReference type="VEuPathDB" id="MicrosporidiaDB:NBO_488g0002"/>
<keyword evidence="5 6" id="KW-0472">Membrane</keyword>
<keyword evidence="8" id="KW-1185">Reference proteome</keyword>